<name>A0ABT1JIC6_ACTCY</name>
<evidence type="ECO:0000256" key="3">
    <source>
        <dbReference type="ARBA" id="ARBA00023082"/>
    </source>
</evidence>
<evidence type="ECO:0000313" key="8">
    <source>
        <dbReference type="EMBL" id="MCP2332259.1"/>
    </source>
</evidence>
<evidence type="ECO:0000313" key="9">
    <source>
        <dbReference type="Proteomes" id="UP000791080"/>
    </source>
</evidence>
<gene>
    <name evidence="8" type="ORF">G443_002529</name>
</gene>
<comment type="similarity">
    <text evidence="1">Belongs to the sigma-70 factor family. ECF subfamily.</text>
</comment>
<dbReference type="SUPFAM" id="SSF88659">
    <property type="entry name" value="Sigma3 and sigma4 domains of RNA polymerase sigma factors"/>
    <property type="match status" value="1"/>
</dbReference>
<dbReference type="Pfam" id="PF08281">
    <property type="entry name" value="Sigma70_r4_2"/>
    <property type="match status" value="1"/>
</dbReference>
<keyword evidence="2" id="KW-0805">Transcription regulation</keyword>
<feature type="domain" description="RNA polymerase sigma factor 70 region 4 type 2" evidence="7">
    <location>
        <begin position="105"/>
        <end position="154"/>
    </location>
</feature>
<keyword evidence="9" id="KW-1185">Reference proteome</keyword>
<dbReference type="InterPro" id="IPR014325">
    <property type="entry name" value="RNA_pol_sigma-E_actinobac"/>
</dbReference>
<keyword evidence="4" id="KW-0238">DNA-binding</keyword>
<evidence type="ECO:0000259" key="7">
    <source>
        <dbReference type="Pfam" id="PF08281"/>
    </source>
</evidence>
<dbReference type="InterPro" id="IPR013325">
    <property type="entry name" value="RNA_pol_sigma_r2"/>
</dbReference>
<dbReference type="PANTHER" id="PTHR43133:SF50">
    <property type="entry name" value="ECF RNA POLYMERASE SIGMA FACTOR SIGM"/>
    <property type="match status" value="1"/>
</dbReference>
<dbReference type="InterPro" id="IPR007627">
    <property type="entry name" value="RNA_pol_sigma70_r2"/>
</dbReference>
<dbReference type="RefSeq" id="WP_026417278.1">
    <property type="nucleotide sequence ID" value="NZ_AUBJ02000001.1"/>
</dbReference>
<evidence type="ECO:0000259" key="6">
    <source>
        <dbReference type="Pfam" id="PF04542"/>
    </source>
</evidence>
<evidence type="ECO:0000256" key="5">
    <source>
        <dbReference type="ARBA" id="ARBA00023163"/>
    </source>
</evidence>
<dbReference type="InterPro" id="IPR013324">
    <property type="entry name" value="RNA_pol_sigma_r3/r4-like"/>
</dbReference>
<reference evidence="8 9" key="1">
    <citation type="submission" date="2013-07" db="EMBL/GenBank/DDBJ databases">
        <authorList>
            <consortium name="DOE Joint Genome Institute"/>
            <person name="Reeve W."/>
            <person name="Huntemann M."/>
            <person name="Han J."/>
            <person name="Chen A."/>
            <person name="Kyrpides N."/>
            <person name="Mavromatis K."/>
            <person name="Markowitz V."/>
            <person name="Palaniappan K."/>
            <person name="Ivanova N."/>
            <person name="Schaumberg A."/>
            <person name="Pati A."/>
            <person name="Liolios K."/>
            <person name="Nordberg H.P."/>
            <person name="Cantor M.N."/>
            <person name="Hua S.X."/>
            <person name="Woyke T."/>
        </authorList>
    </citation>
    <scope>NUCLEOTIDE SEQUENCE [LARGE SCALE GENOMIC DNA]</scope>
    <source>
        <strain evidence="8 9">DSM 43889</strain>
    </source>
</reference>
<organism evidence="8 9">
    <name type="scientific">Actinoalloteichus caeruleus DSM 43889</name>
    <dbReference type="NCBI Taxonomy" id="1120930"/>
    <lineage>
        <taxon>Bacteria</taxon>
        <taxon>Bacillati</taxon>
        <taxon>Actinomycetota</taxon>
        <taxon>Actinomycetes</taxon>
        <taxon>Pseudonocardiales</taxon>
        <taxon>Pseudonocardiaceae</taxon>
        <taxon>Actinoalloteichus</taxon>
        <taxon>Actinoalloteichus cyanogriseus</taxon>
    </lineage>
</organism>
<sequence>MTFDEFVALRLPRLLRYATVLTSDAHLAEDVVQEVLLRAQSRWRRIGRLEAPESYVRKMITNEFLSWRRRRASGEVVTPPDAIGTLRERASREHDDAHARYDERDAMLRRIARLPRKQRAALVLRYYEQLPDREIARLLRCGVGTVRSHVSRALNGLRSEAPAPGTRPALLKEA</sequence>
<evidence type="ECO:0000256" key="1">
    <source>
        <dbReference type="ARBA" id="ARBA00010641"/>
    </source>
</evidence>
<dbReference type="Gene3D" id="1.10.1740.10">
    <property type="match status" value="1"/>
</dbReference>
<keyword evidence="3" id="KW-0731">Sigma factor</keyword>
<keyword evidence="5" id="KW-0804">Transcription</keyword>
<dbReference type="EMBL" id="AUBJ02000001">
    <property type="protein sequence ID" value="MCP2332259.1"/>
    <property type="molecule type" value="Genomic_DNA"/>
</dbReference>
<protein>
    <submittedName>
        <fullName evidence="8">RNA polymerase sigma-70 factor, sigma-E family</fullName>
    </submittedName>
</protein>
<comment type="caution">
    <text evidence="8">The sequence shown here is derived from an EMBL/GenBank/DDBJ whole genome shotgun (WGS) entry which is preliminary data.</text>
</comment>
<proteinExistence type="inferred from homology"/>
<dbReference type="InterPro" id="IPR013249">
    <property type="entry name" value="RNA_pol_sigma70_r4_t2"/>
</dbReference>
<feature type="domain" description="RNA polymerase sigma-70 region 2" evidence="6">
    <location>
        <begin position="10"/>
        <end position="72"/>
    </location>
</feature>
<evidence type="ECO:0000256" key="4">
    <source>
        <dbReference type="ARBA" id="ARBA00023125"/>
    </source>
</evidence>
<dbReference type="NCBIfam" id="TIGR02983">
    <property type="entry name" value="SigE-fam_strep"/>
    <property type="match status" value="1"/>
</dbReference>
<evidence type="ECO:0000256" key="2">
    <source>
        <dbReference type="ARBA" id="ARBA00023015"/>
    </source>
</evidence>
<dbReference type="Proteomes" id="UP000791080">
    <property type="component" value="Unassembled WGS sequence"/>
</dbReference>
<accession>A0ABT1JIC6</accession>
<dbReference type="Gene3D" id="1.10.10.10">
    <property type="entry name" value="Winged helix-like DNA-binding domain superfamily/Winged helix DNA-binding domain"/>
    <property type="match status" value="1"/>
</dbReference>
<dbReference type="InterPro" id="IPR014284">
    <property type="entry name" value="RNA_pol_sigma-70_dom"/>
</dbReference>
<dbReference type="PANTHER" id="PTHR43133">
    <property type="entry name" value="RNA POLYMERASE ECF-TYPE SIGMA FACTO"/>
    <property type="match status" value="1"/>
</dbReference>
<dbReference type="NCBIfam" id="TIGR02937">
    <property type="entry name" value="sigma70-ECF"/>
    <property type="match status" value="1"/>
</dbReference>
<dbReference type="Pfam" id="PF04542">
    <property type="entry name" value="Sigma70_r2"/>
    <property type="match status" value="1"/>
</dbReference>
<dbReference type="InterPro" id="IPR039425">
    <property type="entry name" value="RNA_pol_sigma-70-like"/>
</dbReference>
<dbReference type="InterPro" id="IPR036388">
    <property type="entry name" value="WH-like_DNA-bd_sf"/>
</dbReference>
<reference evidence="8 9" key="2">
    <citation type="submission" date="2022-06" db="EMBL/GenBank/DDBJ databases">
        <title>Genomic Encyclopedia of Type Strains, Phase I: the one thousand microbial genomes (KMG-I) project.</title>
        <authorList>
            <person name="Kyrpides N."/>
        </authorList>
    </citation>
    <scope>NUCLEOTIDE SEQUENCE [LARGE SCALE GENOMIC DNA]</scope>
    <source>
        <strain evidence="8 9">DSM 43889</strain>
    </source>
</reference>
<dbReference type="SUPFAM" id="SSF88946">
    <property type="entry name" value="Sigma2 domain of RNA polymerase sigma factors"/>
    <property type="match status" value="1"/>
</dbReference>